<reference evidence="1 2" key="1">
    <citation type="submission" date="2019-03" db="EMBL/GenBank/DDBJ databases">
        <title>Genomic Encyclopedia of Type Strains, Phase IV (KMG-IV): sequencing the most valuable type-strain genomes for metagenomic binning, comparative biology and taxonomic classification.</title>
        <authorList>
            <person name="Goeker M."/>
        </authorList>
    </citation>
    <scope>NUCLEOTIDE SEQUENCE [LARGE SCALE GENOMIC DNA]</scope>
    <source>
        <strain evidence="1 2">DSM 45361</strain>
    </source>
</reference>
<dbReference type="Proteomes" id="UP000295444">
    <property type="component" value="Unassembled WGS sequence"/>
</dbReference>
<name>A0A4V3D0J1_LABRH</name>
<accession>A0A4V3D0J1</accession>
<dbReference type="RefSeq" id="WP_133848406.1">
    <property type="nucleotide sequence ID" value="NZ_SNXZ01000001.1"/>
</dbReference>
<evidence type="ECO:0000313" key="1">
    <source>
        <dbReference type="EMBL" id="TDQ05705.1"/>
    </source>
</evidence>
<gene>
    <name evidence="1" type="ORF">EV186_1011683</name>
</gene>
<organism evidence="1 2">
    <name type="scientific">Labedaea rhizosphaerae</name>
    <dbReference type="NCBI Taxonomy" id="598644"/>
    <lineage>
        <taxon>Bacteria</taxon>
        <taxon>Bacillati</taxon>
        <taxon>Actinomycetota</taxon>
        <taxon>Actinomycetes</taxon>
        <taxon>Pseudonocardiales</taxon>
        <taxon>Pseudonocardiaceae</taxon>
        <taxon>Labedaea</taxon>
    </lineage>
</organism>
<comment type="caution">
    <text evidence="1">The sequence shown here is derived from an EMBL/GenBank/DDBJ whole genome shotgun (WGS) entry which is preliminary data.</text>
</comment>
<dbReference type="AlphaFoldDB" id="A0A4V3D0J1"/>
<evidence type="ECO:0008006" key="3">
    <source>
        <dbReference type="Google" id="ProtNLM"/>
    </source>
</evidence>
<proteinExistence type="predicted"/>
<evidence type="ECO:0000313" key="2">
    <source>
        <dbReference type="Proteomes" id="UP000295444"/>
    </source>
</evidence>
<protein>
    <recommendedName>
        <fullName evidence="3">Excreted virulence factor EspC (Type VII ESX diderm)</fullName>
    </recommendedName>
</protein>
<sequence length="97" mass="10197">MPNESGFRLRLKEADKAARTSLPAAAAAIEHPVKALTDHVDASGHGRSAAATSAFQHCTWLADHVASRQAHAAQVVRDTADALAAIIDVYRQADGQA</sequence>
<dbReference type="EMBL" id="SNXZ01000001">
    <property type="protein sequence ID" value="TDQ05705.1"/>
    <property type="molecule type" value="Genomic_DNA"/>
</dbReference>
<keyword evidence="2" id="KW-1185">Reference proteome</keyword>